<feature type="non-terminal residue" evidence="2">
    <location>
        <position position="218"/>
    </location>
</feature>
<accession>A0A3B0K768</accession>
<gene>
    <name evidence="2" type="ORF">DGUA_6G021023</name>
</gene>
<dbReference type="AlphaFoldDB" id="A0A3B0K768"/>
<feature type="region of interest" description="Disordered" evidence="1">
    <location>
        <begin position="1"/>
        <end position="55"/>
    </location>
</feature>
<sequence>ARLEELEDTFGQARTPDTKPEAQQRSRSLSPTTSGNGPQAKEIPQEEPTRPGMHYLSIPVPGQQQRVSRTNERVMLPNQRDVSGARGVERMQRWGVTFYGVSDPLRFIEWLEERAVSHRVDTRSLAQGVPELLKGTAEDWFRTSHLQGEPWNVFRRELLDFFLPPRYFQRLEDEIRMRYQRENEGYKQYLGDIRLMMNRAGYSETQELERVYENLLPE</sequence>
<feature type="compositionally biased region" description="Polar residues" evidence="1">
    <location>
        <begin position="25"/>
        <end position="37"/>
    </location>
</feature>
<protein>
    <recommendedName>
        <fullName evidence="4">Retrotransposon gag domain-containing protein</fullName>
    </recommendedName>
</protein>
<proteinExistence type="predicted"/>
<feature type="non-terminal residue" evidence="2">
    <location>
        <position position="1"/>
    </location>
</feature>
<evidence type="ECO:0000313" key="3">
    <source>
        <dbReference type="Proteomes" id="UP000268350"/>
    </source>
</evidence>
<dbReference type="EMBL" id="OUUW01000054">
    <property type="protein sequence ID" value="SPP90047.1"/>
    <property type="molecule type" value="Genomic_DNA"/>
</dbReference>
<keyword evidence="3" id="KW-1185">Reference proteome</keyword>
<name>A0A3B0K768_DROGU</name>
<evidence type="ECO:0000256" key="1">
    <source>
        <dbReference type="SAM" id="MobiDB-lite"/>
    </source>
</evidence>
<dbReference type="Proteomes" id="UP000268350">
    <property type="component" value="Unassembled WGS sequence"/>
</dbReference>
<organism evidence="2 3">
    <name type="scientific">Drosophila guanche</name>
    <name type="common">Fruit fly</name>
    <dbReference type="NCBI Taxonomy" id="7266"/>
    <lineage>
        <taxon>Eukaryota</taxon>
        <taxon>Metazoa</taxon>
        <taxon>Ecdysozoa</taxon>
        <taxon>Arthropoda</taxon>
        <taxon>Hexapoda</taxon>
        <taxon>Insecta</taxon>
        <taxon>Pterygota</taxon>
        <taxon>Neoptera</taxon>
        <taxon>Endopterygota</taxon>
        <taxon>Diptera</taxon>
        <taxon>Brachycera</taxon>
        <taxon>Muscomorpha</taxon>
        <taxon>Ephydroidea</taxon>
        <taxon>Drosophilidae</taxon>
        <taxon>Drosophila</taxon>
        <taxon>Sophophora</taxon>
    </lineage>
</organism>
<evidence type="ECO:0000313" key="2">
    <source>
        <dbReference type="EMBL" id="SPP90047.1"/>
    </source>
</evidence>
<reference evidence="3" key="1">
    <citation type="submission" date="2018-01" db="EMBL/GenBank/DDBJ databases">
        <authorList>
            <person name="Alioto T."/>
            <person name="Alioto T."/>
        </authorList>
    </citation>
    <scope>NUCLEOTIDE SEQUENCE [LARGE SCALE GENOMIC DNA]</scope>
</reference>
<evidence type="ECO:0008006" key="4">
    <source>
        <dbReference type="Google" id="ProtNLM"/>
    </source>
</evidence>